<protein>
    <recommendedName>
        <fullName evidence="6">type II site-specific deoxyribonuclease</fullName>
        <ecNumber evidence="6">3.1.21.4</ecNumber>
    </recommendedName>
</protein>
<evidence type="ECO:0000256" key="3">
    <source>
        <dbReference type="ARBA" id="ARBA00022759"/>
    </source>
</evidence>
<dbReference type="Pfam" id="PF09520">
    <property type="entry name" value="RE_TdeIII"/>
    <property type="match status" value="1"/>
</dbReference>
<keyword evidence="2" id="KW-0680">Restriction system</keyword>
<evidence type="ECO:0000256" key="1">
    <source>
        <dbReference type="ARBA" id="ARBA00022722"/>
    </source>
</evidence>
<keyword evidence="7" id="KW-0175">Coiled coil</keyword>
<keyword evidence="3 8" id="KW-0255">Endonuclease</keyword>
<dbReference type="GO" id="GO:0003677">
    <property type="term" value="F:DNA binding"/>
    <property type="evidence" value="ECO:0007669"/>
    <property type="project" value="InterPro"/>
</dbReference>
<dbReference type="RefSeq" id="WP_011590078.1">
    <property type="nucleotide sequence ID" value="NC_008261.1"/>
</dbReference>
<reference evidence="8 9" key="1">
    <citation type="journal article" date="2006" name="Genome Res.">
        <title>Skewed genomic variability in strains of the toxigenic bacterial pathogen, Clostridium perfringens.</title>
        <authorList>
            <person name="Myers G.S."/>
            <person name="Rasko D.A."/>
            <person name="Cheung J.K."/>
            <person name="Ravel J."/>
            <person name="Seshadri R."/>
            <person name="Deboy R.T."/>
            <person name="Ren Q."/>
            <person name="Varga J."/>
            <person name="Awad M.M."/>
            <person name="Brinkac L.M."/>
            <person name="Daugherty S.C."/>
            <person name="Haft D.H."/>
            <person name="Dodson R.J."/>
            <person name="Madupu R."/>
            <person name="Nelson W.C."/>
            <person name="Rosovitz M.J."/>
            <person name="Sullivan S.A."/>
            <person name="Khouri H."/>
            <person name="Dimitrov G.I."/>
            <person name="Watkins K.L."/>
            <person name="Mulligan S."/>
            <person name="Benton J."/>
            <person name="Radune D."/>
            <person name="Fisher D.J."/>
            <person name="Atkins H.S."/>
            <person name="Hiscox T."/>
            <person name="Jost B.H."/>
            <person name="Billington S.J."/>
            <person name="Songer J.G."/>
            <person name="McClane B.A."/>
            <person name="Titball R.W."/>
            <person name="Rood J.I."/>
            <person name="Melville S.B."/>
            <person name="Paulsen I.T."/>
        </authorList>
    </citation>
    <scope>NUCLEOTIDE SEQUENCE [LARGE SCALE GENOMIC DNA]</scope>
    <source>
        <strain evidence="9">ATCC 13124 / DSM 756 / JCM 1290 / NCIMB 6125 / NCTC 8237 / S 107 / Type A</strain>
    </source>
</reference>
<feature type="coiled-coil region" evidence="7">
    <location>
        <begin position="99"/>
        <end position="140"/>
    </location>
</feature>
<dbReference type="AlphaFoldDB" id="A0A0H2YNV7"/>
<dbReference type="KEGG" id="cpf:CPF_0140"/>
<keyword evidence="9" id="KW-1185">Reference proteome</keyword>
<dbReference type="eggNOG" id="ENOG502Z9T1">
    <property type="taxonomic scope" value="Bacteria"/>
</dbReference>
<dbReference type="GO" id="GO:0009307">
    <property type="term" value="P:DNA restriction-modification system"/>
    <property type="evidence" value="ECO:0007669"/>
    <property type="project" value="InterPro"/>
</dbReference>
<evidence type="ECO:0000256" key="2">
    <source>
        <dbReference type="ARBA" id="ARBA00022747"/>
    </source>
</evidence>
<evidence type="ECO:0000256" key="4">
    <source>
        <dbReference type="ARBA" id="ARBA00022801"/>
    </source>
</evidence>
<dbReference type="PaxDb" id="195103-CPF_0140"/>
<evidence type="ECO:0000313" key="9">
    <source>
        <dbReference type="Proteomes" id="UP000001823"/>
    </source>
</evidence>
<gene>
    <name evidence="8" type="ordered locus">CPF_0140</name>
</gene>
<dbReference type="STRING" id="195103.CPF_0140"/>
<evidence type="ECO:0000256" key="7">
    <source>
        <dbReference type="SAM" id="Coils"/>
    </source>
</evidence>
<evidence type="ECO:0000256" key="6">
    <source>
        <dbReference type="ARBA" id="ARBA00093790"/>
    </source>
</evidence>
<dbReference type="EC" id="3.1.21.4" evidence="6"/>
<organism evidence="8 9">
    <name type="scientific">Clostridium perfringens (strain ATCC 13124 / DSM 756 / JCM 1290 / NCIMB 6125 / NCTC 8237 / Type A)</name>
    <dbReference type="NCBI Taxonomy" id="195103"/>
    <lineage>
        <taxon>Bacteria</taxon>
        <taxon>Bacillati</taxon>
        <taxon>Bacillota</taxon>
        <taxon>Clostridia</taxon>
        <taxon>Eubacteriales</taxon>
        <taxon>Clostridiaceae</taxon>
        <taxon>Clostridium</taxon>
    </lineage>
</organism>
<evidence type="ECO:0000256" key="5">
    <source>
        <dbReference type="ARBA" id="ARBA00093760"/>
    </source>
</evidence>
<dbReference type="EMBL" id="CP000246">
    <property type="protein sequence ID" value="ABG82590.1"/>
    <property type="molecule type" value="Genomic_DNA"/>
</dbReference>
<dbReference type="Proteomes" id="UP000001823">
    <property type="component" value="Chromosome"/>
</dbReference>
<accession>A0A0H2YNV7</accession>
<evidence type="ECO:0000313" key="8">
    <source>
        <dbReference type="EMBL" id="ABG82590.1"/>
    </source>
</evidence>
<dbReference type="HOGENOM" id="CLU_086963_0_0_9"/>
<sequence length="274" mass="32222">MNIETKNKVEEHLREVMKRILEKRTIQEPFNEEDIKNKNPFGYRLVPIEVWKGSKFERSFVTSLGQGIFEQIAKIIAEGSGAIAENQYTKSIKLNSWQLEKIDNILEKQRKQRNASKKKVKDNSNKVKTINEELEFLRELETDRYQEVSVLFDLYIKRENGMEEYYSLKTVKPNLDQTETAKKDMLRLMTAEENSEAYFALPYNPAGEGEIYKLAHSIPYKLFDMDNDSNVLIGKKLWDKIGQDDDTYDELLEIFNKVGEEYVYKIKKEYLGID</sequence>
<dbReference type="InterPro" id="IPR019045">
    <property type="entry name" value="Restrct_endonuc_II_HinfI"/>
</dbReference>
<proteinExistence type="predicted"/>
<dbReference type="REBASE" id="13347">
    <property type="entry name" value="CpeAIIP"/>
</dbReference>
<dbReference type="GO" id="GO:0009036">
    <property type="term" value="F:type II site-specific deoxyribonuclease activity"/>
    <property type="evidence" value="ECO:0007669"/>
    <property type="project" value="InterPro"/>
</dbReference>
<keyword evidence="1" id="KW-0540">Nuclease</keyword>
<comment type="catalytic activity">
    <reaction evidence="5">
        <text>Endonucleolytic cleavage of DNA to give specific double-stranded fragments with terminal 5'-phosphates.</text>
        <dbReference type="EC" id="3.1.21.4"/>
    </reaction>
</comment>
<keyword evidence="4" id="KW-0378">Hydrolase</keyword>
<name>A0A0H2YNV7_CLOP1</name>